<evidence type="ECO:0000313" key="1">
    <source>
        <dbReference type="EMBL" id="KAK0643942.1"/>
    </source>
</evidence>
<comment type="caution">
    <text evidence="1">The sequence shown here is derived from an EMBL/GenBank/DDBJ whole genome shotgun (WGS) entry which is preliminary data.</text>
</comment>
<reference evidence="1" key="1">
    <citation type="submission" date="2023-06" db="EMBL/GenBank/DDBJ databases">
        <title>Genome-scale phylogeny and comparative genomics of the fungal order Sordariales.</title>
        <authorList>
            <consortium name="Lawrence Berkeley National Laboratory"/>
            <person name="Hensen N."/>
            <person name="Bonometti L."/>
            <person name="Westerberg I."/>
            <person name="Brannstrom I.O."/>
            <person name="Guillou S."/>
            <person name="Cros-Aarteil S."/>
            <person name="Calhoun S."/>
            <person name="Haridas S."/>
            <person name="Kuo A."/>
            <person name="Mondo S."/>
            <person name="Pangilinan J."/>
            <person name="Riley R."/>
            <person name="Labutti K."/>
            <person name="Andreopoulos B."/>
            <person name="Lipzen A."/>
            <person name="Chen C."/>
            <person name="Yanf M."/>
            <person name="Daum C."/>
            <person name="Ng V."/>
            <person name="Clum A."/>
            <person name="Steindorff A."/>
            <person name="Ohm R."/>
            <person name="Martin F."/>
            <person name="Silar P."/>
            <person name="Natvig D."/>
            <person name="Lalanne C."/>
            <person name="Gautier V."/>
            <person name="Ament-Velasquez S.L."/>
            <person name="Kruys A."/>
            <person name="Hutchinson M.I."/>
            <person name="Powell A.J."/>
            <person name="Barry K."/>
            <person name="Miller A.N."/>
            <person name="Grigoriev I.V."/>
            <person name="Debuchy R."/>
            <person name="Gladieux P."/>
            <person name="Thoren M.H."/>
            <person name="Johannesson H."/>
        </authorList>
    </citation>
    <scope>NUCLEOTIDE SEQUENCE</scope>
    <source>
        <strain evidence="1">SMH2532-1</strain>
    </source>
</reference>
<proteinExistence type="predicted"/>
<protein>
    <submittedName>
        <fullName evidence="1">Uncharacterized protein</fullName>
    </submittedName>
</protein>
<dbReference type="AlphaFoldDB" id="A0AA40CMK2"/>
<dbReference type="EMBL" id="JAULSV010000005">
    <property type="protein sequence ID" value="KAK0643942.1"/>
    <property type="molecule type" value="Genomic_DNA"/>
</dbReference>
<dbReference type="Proteomes" id="UP001174936">
    <property type="component" value="Unassembled WGS sequence"/>
</dbReference>
<keyword evidence="2" id="KW-1185">Reference proteome</keyword>
<gene>
    <name evidence="1" type="ORF">B0T16DRAFT_191244</name>
</gene>
<name>A0AA40CMK2_9PEZI</name>
<sequence length="274" mass="29231">MTAAWAAAGRRITGLGARPMAPRGRDPSGDKGTRAACHACALRPRSPGRVAWSPCPRPYPERLCGATAPLSPGTRALYLGAGTHTALIRTLAPIRCCVDAVLCPRRGGAFRRTSRPTLAGRGLKLQFFSAAPWVACAIRPCRLLQVIRGRDLEGGVLRAASSDGRSEWRPMQPVHSACPLPTWAGSSMSLIPSTGRSRAWKSGRRQSANARLTVSGPTSWSAGCHSVMTRVQFPSLSLVEASGPDRAAFFVCRFGTTNWRNVEVDGVVGTSSNR</sequence>
<evidence type="ECO:0000313" key="2">
    <source>
        <dbReference type="Proteomes" id="UP001174936"/>
    </source>
</evidence>
<accession>A0AA40CMK2</accession>
<organism evidence="1 2">
    <name type="scientific">Cercophora newfieldiana</name>
    <dbReference type="NCBI Taxonomy" id="92897"/>
    <lineage>
        <taxon>Eukaryota</taxon>
        <taxon>Fungi</taxon>
        <taxon>Dikarya</taxon>
        <taxon>Ascomycota</taxon>
        <taxon>Pezizomycotina</taxon>
        <taxon>Sordariomycetes</taxon>
        <taxon>Sordariomycetidae</taxon>
        <taxon>Sordariales</taxon>
        <taxon>Lasiosphaeriaceae</taxon>
        <taxon>Cercophora</taxon>
    </lineage>
</organism>